<dbReference type="InterPro" id="IPR001343">
    <property type="entry name" value="Hemolysn_Ca-bd"/>
</dbReference>
<proteinExistence type="predicted"/>
<name>A0ABT7GPC7_9ACTN</name>
<feature type="compositionally biased region" description="Low complexity" evidence="3">
    <location>
        <begin position="1"/>
        <end position="25"/>
    </location>
</feature>
<dbReference type="SUPFAM" id="SSF75011">
    <property type="entry name" value="3-carboxy-cis,cis-mucoante lactonizing enzyme"/>
    <property type="match status" value="1"/>
</dbReference>
<keyword evidence="6" id="KW-1185">Reference proteome</keyword>
<keyword evidence="2" id="KW-0964">Secreted</keyword>
<evidence type="ECO:0000313" key="6">
    <source>
        <dbReference type="Proteomes" id="UP001223390"/>
    </source>
</evidence>
<dbReference type="InterPro" id="IPR013783">
    <property type="entry name" value="Ig-like_fold"/>
</dbReference>
<dbReference type="PANTHER" id="PTHR38340">
    <property type="entry name" value="S-LAYER PROTEIN"/>
    <property type="match status" value="1"/>
</dbReference>
<dbReference type="Gene3D" id="2.80.10.50">
    <property type="match status" value="4"/>
</dbReference>
<dbReference type="Gene3D" id="2.150.10.10">
    <property type="entry name" value="Serralysin-like metalloprotease, C-terminal"/>
    <property type="match status" value="1"/>
</dbReference>
<dbReference type="InterPro" id="IPR013431">
    <property type="entry name" value="Delta_60_rpt"/>
</dbReference>
<dbReference type="SUPFAM" id="SSF51120">
    <property type="entry name" value="beta-Roll"/>
    <property type="match status" value="1"/>
</dbReference>
<evidence type="ECO:0000259" key="4">
    <source>
        <dbReference type="Pfam" id="PF01345"/>
    </source>
</evidence>
<gene>
    <name evidence="5" type="ORF">QEZ40_005287</name>
</gene>
<dbReference type="NCBIfam" id="TIGR01451">
    <property type="entry name" value="B_ant_repeat"/>
    <property type="match status" value="1"/>
</dbReference>
<dbReference type="InterPro" id="IPR047589">
    <property type="entry name" value="DUF11_rpt"/>
</dbReference>
<dbReference type="PANTHER" id="PTHR38340:SF1">
    <property type="entry name" value="S-LAYER PROTEIN"/>
    <property type="match status" value="1"/>
</dbReference>
<feature type="region of interest" description="Disordered" evidence="3">
    <location>
        <begin position="1"/>
        <end position="34"/>
    </location>
</feature>
<accession>A0ABT7GPC7</accession>
<dbReference type="InterPro" id="IPR011049">
    <property type="entry name" value="Serralysin-like_metalloprot_C"/>
</dbReference>
<evidence type="ECO:0000256" key="2">
    <source>
        <dbReference type="ARBA" id="ARBA00022525"/>
    </source>
</evidence>
<dbReference type="Gene3D" id="2.60.40.10">
    <property type="entry name" value="Immunoglobulins"/>
    <property type="match status" value="1"/>
</dbReference>
<comment type="caution">
    <text evidence="5">The sequence shown here is derived from an EMBL/GenBank/DDBJ whole genome shotgun (WGS) entry which is preliminary data.</text>
</comment>
<organism evidence="5 6">
    <name type="scientific">Streptomyces katrae</name>
    <dbReference type="NCBI Taxonomy" id="68223"/>
    <lineage>
        <taxon>Bacteria</taxon>
        <taxon>Bacillati</taxon>
        <taxon>Actinomycetota</taxon>
        <taxon>Actinomycetes</taxon>
        <taxon>Kitasatosporales</taxon>
        <taxon>Streptomycetaceae</taxon>
        <taxon>Streptomyces</taxon>
    </lineage>
</organism>
<dbReference type="PRINTS" id="PR00313">
    <property type="entry name" value="CABNDNGRPT"/>
</dbReference>
<dbReference type="Pfam" id="PF17164">
    <property type="entry name" value="DUF5122"/>
    <property type="match status" value="7"/>
</dbReference>
<reference evidence="5 6" key="1">
    <citation type="submission" date="2023-05" db="EMBL/GenBank/DDBJ databases">
        <title>Sequencing and Assembly of Streptomyces sp. NP73.</title>
        <authorList>
            <person name="Konwar A.N."/>
            <person name="Saikia K."/>
            <person name="Thakur D."/>
        </authorList>
    </citation>
    <scope>NUCLEOTIDE SEQUENCE [LARGE SCALE GENOMIC DNA]</scope>
    <source>
        <strain evidence="5 6">NP73</strain>
    </source>
</reference>
<dbReference type="EMBL" id="JASITI010000005">
    <property type="protein sequence ID" value="MDK9495164.1"/>
    <property type="molecule type" value="Genomic_DNA"/>
</dbReference>
<dbReference type="Proteomes" id="UP001223390">
    <property type="component" value="Unassembled WGS sequence"/>
</dbReference>
<feature type="region of interest" description="Disordered" evidence="3">
    <location>
        <begin position="551"/>
        <end position="575"/>
    </location>
</feature>
<dbReference type="Pfam" id="PF00353">
    <property type="entry name" value="HemolysinCabind"/>
    <property type="match status" value="2"/>
</dbReference>
<sequence>MSTSPSTSSGSIDASTHGAASASSPGRRRVPPRRGVAAAVAAGLALVLALPSPALGAPGDPDPAFDGDGRVATDFGGGGYDESRGMVIQPDGKIVTVGLTVPAAGGYSDFALARYNTDGSLDPTFNGDGDNDGRITTDLRGGDDTADAVAVQPDGKLVVAGYSADPDGGGGAFTVARFHANGSLDTTFDGSGFTVTDFGTGGPQEAHAVVIQPGGAIVAAGGSGTEVAVARYNAADGSPDSTFGDGGKVTTGFAGGSATAFDVTLQADNKIVIAGRSGYNYPSNESDFALARYQPNGSLDTAFGDGGRVTTPFAGADVANGVKVQPDGKIVTAGNSGFDFALARYNPADGSLDGTFDGDGKVTTDFGTNTLDGAADLALQSDGRIVAAGISLADFGVARYNTDGSLDNGFGTGGKVHTDVSFGYFDTANAVALQSDGKIVVSGNTGDDRGLVRYQVTTPPPPPGVDLAVTKTGPGSVSIGDQATYTVTVTNTSTTATATGVTLADTLTGPGTLLSATPAQGSCTLSATTANCTLGTLAPGARTTVRFTAEPRATGTLSDRATASAAQPDPATANNTATAATSVNNARGCTIIGTSGTDTLTGGFGNDVICALSGNDTVRAGYGNDTVHAGPGNDDVDGGFGNDILVGGPGNDTLTGSYGDDRLDTVDGVSGNDSANGGFNTDTCTTDPGDTRISCP</sequence>
<comment type="subcellular location">
    <subcellularLocation>
        <location evidence="1">Secreted</location>
    </subcellularLocation>
</comment>
<evidence type="ECO:0000313" key="5">
    <source>
        <dbReference type="EMBL" id="MDK9495164.1"/>
    </source>
</evidence>
<evidence type="ECO:0000256" key="3">
    <source>
        <dbReference type="SAM" id="MobiDB-lite"/>
    </source>
</evidence>
<dbReference type="Pfam" id="PF01345">
    <property type="entry name" value="DUF11"/>
    <property type="match status" value="1"/>
</dbReference>
<dbReference type="InterPro" id="IPR001434">
    <property type="entry name" value="OmcB-like_DUF11"/>
</dbReference>
<protein>
    <submittedName>
        <fullName evidence="5">Calcium-binding protein</fullName>
    </submittedName>
</protein>
<feature type="domain" description="DUF11" evidence="4">
    <location>
        <begin position="466"/>
        <end position="580"/>
    </location>
</feature>
<dbReference type="NCBIfam" id="TIGR02608">
    <property type="entry name" value="delta_60_rpt"/>
    <property type="match status" value="7"/>
</dbReference>
<feature type="compositionally biased region" description="Polar residues" evidence="3">
    <location>
        <begin position="555"/>
        <end position="565"/>
    </location>
</feature>
<dbReference type="RefSeq" id="WP_285340837.1">
    <property type="nucleotide sequence ID" value="NZ_JASITI010000005.1"/>
</dbReference>
<dbReference type="InterPro" id="IPR050557">
    <property type="entry name" value="RTX_toxin/Mannuronan_C5-epim"/>
</dbReference>
<evidence type="ECO:0000256" key="1">
    <source>
        <dbReference type="ARBA" id="ARBA00004613"/>
    </source>
</evidence>